<dbReference type="InterPro" id="IPR006153">
    <property type="entry name" value="Cation/H_exchanger_TM"/>
</dbReference>
<sequence length="496" mass="52059">MLLPLVTSELPHPEITGADVTYVVGGIGLLVAAVLPRLLRGRAISVAMGFTAVGILVGLLPLPLPDVDPEANRAVVERLTEFSVIVALMGVGLSLDRPLSWKAWRTTWRLLLIAMPLLIGVVAVLAWGMMGLLPASALLLAAVLAPTDPVLAGDVQVGGPNSGEEDEVRFGLTSEAGLNDGLAFPFVYLALFLGSSVAIGEWAPRWAAWELLGKIVVGVAVGAAVGWALARAAFRAHKPALRFAQAGEAVVALGAVLLAYGVAEAAQGYGFLAVFVAAVVIRTHERGHQYHEVLHSFIGQVEQILTMVLLLLFGVACARGLLENLSVSGAVLGVLIVMVVRPLTGWLAMLGCDAPRRERFALAFFGVRGIGSFYYLAYATGLGAFSEDAELWSTVGFTVLLSVVVHGATATPFMTWLDRESGDPERVPDIEDGMPEDPPPADEPDSDGAKEPGDQGGSQPATPSQADADRQRSGGSGDTDRTGDADRTGEPEPVGR</sequence>
<reference evidence="13" key="1">
    <citation type="journal article" date="2019" name="Int. J. Syst. Evol. Microbiol.">
        <title>The Global Catalogue of Microorganisms (GCM) 10K type strain sequencing project: providing services to taxonomists for standard genome sequencing and annotation.</title>
        <authorList>
            <consortium name="The Broad Institute Genomics Platform"/>
            <consortium name="The Broad Institute Genome Sequencing Center for Infectious Disease"/>
            <person name="Wu L."/>
            <person name="Ma J."/>
        </authorList>
    </citation>
    <scope>NUCLEOTIDE SEQUENCE [LARGE SCALE GENOMIC DNA]</scope>
    <source>
        <strain evidence="13">NCAIM B.02333</strain>
    </source>
</reference>
<feature type="transmembrane region" description="Helical" evidence="10">
    <location>
        <begin position="391"/>
        <end position="417"/>
    </location>
</feature>
<feature type="compositionally biased region" description="Acidic residues" evidence="9">
    <location>
        <begin position="430"/>
        <end position="446"/>
    </location>
</feature>
<comment type="subcellular location">
    <subcellularLocation>
        <location evidence="1">Cell membrane</location>
        <topology evidence="1">Multi-pass membrane protein</topology>
    </subcellularLocation>
</comment>
<dbReference type="InterPro" id="IPR038770">
    <property type="entry name" value="Na+/solute_symporter_sf"/>
</dbReference>
<feature type="transmembrane region" description="Helical" evidence="10">
    <location>
        <begin position="20"/>
        <end position="39"/>
    </location>
</feature>
<keyword evidence="2" id="KW-0813">Transport</keyword>
<evidence type="ECO:0000256" key="9">
    <source>
        <dbReference type="SAM" id="MobiDB-lite"/>
    </source>
</evidence>
<feature type="domain" description="Cation/H+ exchanger transmembrane" evidence="11">
    <location>
        <begin position="30"/>
        <end position="416"/>
    </location>
</feature>
<feature type="transmembrane region" description="Helical" evidence="10">
    <location>
        <begin position="304"/>
        <end position="322"/>
    </location>
</feature>
<proteinExistence type="predicted"/>
<feature type="transmembrane region" description="Helical" evidence="10">
    <location>
        <begin position="250"/>
        <end position="283"/>
    </location>
</feature>
<dbReference type="Proteomes" id="UP001595685">
    <property type="component" value="Unassembled WGS sequence"/>
</dbReference>
<name>A0ABV7WMC5_9MICO</name>
<feature type="transmembrane region" description="Helical" evidence="10">
    <location>
        <begin position="107"/>
        <end position="130"/>
    </location>
</feature>
<feature type="compositionally biased region" description="Basic and acidic residues" evidence="9">
    <location>
        <begin position="467"/>
        <end position="496"/>
    </location>
</feature>
<evidence type="ECO:0000313" key="13">
    <source>
        <dbReference type="Proteomes" id="UP001595685"/>
    </source>
</evidence>
<evidence type="ECO:0000256" key="4">
    <source>
        <dbReference type="ARBA" id="ARBA00022475"/>
    </source>
</evidence>
<comment type="caution">
    <text evidence="12">The sequence shown here is derived from an EMBL/GenBank/DDBJ whole genome shotgun (WGS) entry which is preliminary data.</text>
</comment>
<accession>A0ABV7WMC5</accession>
<gene>
    <name evidence="12" type="ORF">ACFOLH_15225</name>
</gene>
<keyword evidence="6 10" id="KW-1133">Transmembrane helix</keyword>
<dbReference type="PANTHER" id="PTHR32507:SF8">
    <property type="entry name" value="CNH1P"/>
    <property type="match status" value="1"/>
</dbReference>
<dbReference type="Pfam" id="PF00999">
    <property type="entry name" value="Na_H_Exchanger"/>
    <property type="match status" value="1"/>
</dbReference>
<feature type="transmembrane region" description="Helical" evidence="10">
    <location>
        <begin position="76"/>
        <end position="95"/>
    </location>
</feature>
<dbReference type="Gene3D" id="1.20.1530.20">
    <property type="match status" value="1"/>
</dbReference>
<evidence type="ECO:0000256" key="7">
    <source>
        <dbReference type="ARBA" id="ARBA00023065"/>
    </source>
</evidence>
<keyword evidence="7" id="KW-0406">Ion transport</keyword>
<keyword evidence="8 10" id="KW-0472">Membrane</keyword>
<organism evidence="12 13">
    <name type="scientific">Aquipuribacter hungaricus</name>
    <dbReference type="NCBI Taxonomy" id="545624"/>
    <lineage>
        <taxon>Bacteria</taxon>
        <taxon>Bacillati</taxon>
        <taxon>Actinomycetota</taxon>
        <taxon>Actinomycetes</taxon>
        <taxon>Micrococcales</taxon>
        <taxon>Intrasporangiaceae</taxon>
        <taxon>Aquipuribacter</taxon>
    </lineage>
</organism>
<dbReference type="PANTHER" id="PTHR32507">
    <property type="entry name" value="NA(+)/H(+) ANTIPORTER 1"/>
    <property type="match status" value="1"/>
</dbReference>
<feature type="region of interest" description="Disordered" evidence="9">
    <location>
        <begin position="416"/>
        <end position="496"/>
    </location>
</feature>
<keyword evidence="5 10" id="KW-0812">Transmembrane</keyword>
<feature type="transmembrane region" description="Helical" evidence="10">
    <location>
        <begin position="360"/>
        <end position="379"/>
    </location>
</feature>
<protein>
    <submittedName>
        <fullName evidence="12">Cation:proton antiporter</fullName>
    </submittedName>
</protein>
<feature type="compositionally biased region" description="Basic and acidic residues" evidence="9">
    <location>
        <begin position="417"/>
        <end position="429"/>
    </location>
</feature>
<evidence type="ECO:0000256" key="8">
    <source>
        <dbReference type="ARBA" id="ARBA00023136"/>
    </source>
</evidence>
<evidence type="ECO:0000256" key="3">
    <source>
        <dbReference type="ARBA" id="ARBA00022449"/>
    </source>
</evidence>
<feature type="transmembrane region" description="Helical" evidence="10">
    <location>
        <begin position="46"/>
        <end position="64"/>
    </location>
</feature>
<evidence type="ECO:0000256" key="5">
    <source>
        <dbReference type="ARBA" id="ARBA00022692"/>
    </source>
</evidence>
<evidence type="ECO:0000259" key="11">
    <source>
        <dbReference type="Pfam" id="PF00999"/>
    </source>
</evidence>
<keyword evidence="3" id="KW-0050">Antiport</keyword>
<feature type="transmembrane region" description="Helical" evidence="10">
    <location>
        <begin position="328"/>
        <end position="348"/>
    </location>
</feature>
<evidence type="ECO:0000313" key="12">
    <source>
        <dbReference type="EMBL" id="MFC3689698.1"/>
    </source>
</evidence>
<feature type="transmembrane region" description="Helical" evidence="10">
    <location>
        <begin position="182"/>
        <end position="199"/>
    </location>
</feature>
<evidence type="ECO:0000256" key="2">
    <source>
        <dbReference type="ARBA" id="ARBA00022448"/>
    </source>
</evidence>
<keyword evidence="4" id="KW-1003">Cell membrane</keyword>
<keyword evidence="13" id="KW-1185">Reference proteome</keyword>
<evidence type="ECO:0000256" key="1">
    <source>
        <dbReference type="ARBA" id="ARBA00004651"/>
    </source>
</evidence>
<dbReference type="RefSeq" id="WP_340294648.1">
    <property type="nucleotide sequence ID" value="NZ_JBBEOI010000173.1"/>
</dbReference>
<dbReference type="EMBL" id="JBHRWW010000012">
    <property type="protein sequence ID" value="MFC3689698.1"/>
    <property type="molecule type" value="Genomic_DNA"/>
</dbReference>
<evidence type="ECO:0000256" key="10">
    <source>
        <dbReference type="SAM" id="Phobius"/>
    </source>
</evidence>
<feature type="transmembrane region" description="Helical" evidence="10">
    <location>
        <begin position="211"/>
        <end position="230"/>
    </location>
</feature>
<evidence type="ECO:0000256" key="6">
    <source>
        <dbReference type="ARBA" id="ARBA00022989"/>
    </source>
</evidence>